<protein>
    <submittedName>
        <fullName evidence="1">Uncharacterized protein</fullName>
    </submittedName>
</protein>
<gene>
    <name evidence="1" type="ORF">N7G274_001982</name>
</gene>
<organism evidence="1 2">
    <name type="scientific">Stereocaulon virgatum</name>
    <dbReference type="NCBI Taxonomy" id="373712"/>
    <lineage>
        <taxon>Eukaryota</taxon>
        <taxon>Fungi</taxon>
        <taxon>Dikarya</taxon>
        <taxon>Ascomycota</taxon>
        <taxon>Pezizomycotina</taxon>
        <taxon>Lecanoromycetes</taxon>
        <taxon>OSLEUM clade</taxon>
        <taxon>Lecanoromycetidae</taxon>
        <taxon>Lecanorales</taxon>
        <taxon>Lecanorineae</taxon>
        <taxon>Stereocaulaceae</taxon>
        <taxon>Stereocaulon</taxon>
    </lineage>
</organism>
<evidence type="ECO:0000313" key="1">
    <source>
        <dbReference type="EMBL" id="KAL2045554.1"/>
    </source>
</evidence>
<comment type="caution">
    <text evidence="1">The sequence shown here is derived from an EMBL/GenBank/DDBJ whole genome shotgun (WGS) entry which is preliminary data.</text>
</comment>
<sequence length="127" mass="15023">MDSSPQLFPQFVVEKLQTRQCFLGKQVERLQRQLDHRINAYQMTSEILQSTINMLANSSHLRRNNIPVLRGNKLFYEMLLAAMEKEVFQMMQTMRGMRENYRGLMAHIQNLKKHDGNPQAQLEWGEK</sequence>
<proteinExistence type="predicted"/>
<dbReference type="EMBL" id="JBEFKJ010000006">
    <property type="protein sequence ID" value="KAL2045554.1"/>
    <property type="molecule type" value="Genomic_DNA"/>
</dbReference>
<keyword evidence="2" id="KW-1185">Reference proteome</keyword>
<reference evidence="1 2" key="1">
    <citation type="submission" date="2024-09" db="EMBL/GenBank/DDBJ databases">
        <title>Rethinking Asexuality: The Enigmatic Case of Functional Sexual Genes in Lepraria (Stereocaulaceae).</title>
        <authorList>
            <person name="Doellman M."/>
            <person name="Sun Y."/>
            <person name="Barcenas-Pena A."/>
            <person name="Lumbsch H.T."/>
            <person name="Grewe F."/>
        </authorList>
    </citation>
    <scope>NUCLEOTIDE SEQUENCE [LARGE SCALE GENOMIC DNA]</scope>
    <source>
        <strain evidence="1 2">Mercado 3170</strain>
    </source>
</reference>
<accession>A0ABR4AIF1</accession>
<evidence type="ECO:0000313" key="2">
    <source>
        <dbReference type="Proteomes" id="UP001590950"/>
    </source>
</evidence>
<name>A0ABR4AIF1_9LECA</name>
<dbReference type="Proteomes" id="UP001590950">
    <property type="component" value="Unassembled WGS sequence"/>
</dbReference>